<keyword evidence="1" id="KW-0812">Transmembrane</keyword>
<keyword evidence="1" id="KW-1133">Transmembrane helix</keyword>
<protein>
    <recommendedName>
        <fullName evidence="4">Periplasmic heavy metal sensor</fullName>
    </recommendedName>
</protein>
<dbReference type="InterPro" id="IPR025961">
    <property type="entry name" value="Metal_resist"/>
</dbReference>
<reference evidence="3" key="1">
    <citation type="submission" date="2018-05" db="EMBL/GenBank/DDBJ databases">
        <title>Azospirillum thermophila sp. nov., a novel isolated from hot spring.</title>
        <authorList>
            <person name="Zhao Z."/>
        </authorList>
    </citation>
    <scope>NUCLEOTIDE SEQUENCE [LARGE SCALE GENOMIC DNA]</scope>
    <source>
        <strain evidence="3">CFH 70021</strain>
        <plasmid evidence="3">unnamed3</plasmid>
    </source>
</reference>
<evidence type="ECO:0000313" key="3">
    <source>
        <dbReference type="Proteomes" id="UP000245629"/>
    </source>
</evidence>
<accession>A0A2S2D020</accession>
<name>A0A2S2D020_9PROT</name>
<feature type="transmembrane region" description="Helical" evidence="1">
    <location>
        <begin position="15"/>
        <end position="37"/>
    </location>
</feature>
<sequence length="146" mass="16180">MTGNPTGLRGPKPGWRLLTLASLGLNLFLGAMLAAAYQRPPPLPMPDRYVERVAPALPAEDGQRLRQAFDRQRPRYDAMSRDYRAAREKVRLLAQADPLDLPALRSALEDARAKRRQFGEVTEETLLSILPDLPPASRARLAGKGL</sequence>
<proteinExistence type="predicted"/>
<dbReference type="EMBL" id="CP029358">
    <property type="protein sequence ID" value="AWK90035.1"/>
    <property type="molecule type" value="Genomic_DNA"/>
</dbReference>
<evidence type="ECO:0000256" key="1">
    <source>
        <dbReference type="SAM" id="Phobius"/>
    </source>
</evidence>
<dbReference type="Pfam" id="PF13801">
    <property type="entry name" value="Metal_resist"/>
    <property type="match status" value="1"/>
</dbReference>
<dbReference type="KEGG" id="azz:DEW08_29010"/>
<dbReference type="AlphaFoldDB" id="A0A2S2D020"/>
<keyword evidence="1" id="KW-0472">Membrane</keyword>
<dbReference type="Proteomes" id="UP000245629">
    <property type="component" value="Plasmid unnamed3"/>
</dbReference>
<dbReference type="RefSeq" id="WP_109333941.1">
    <property type="nucleotide sequence ID" value="NZ_CP029358.1"/>
</dbReference>
<gene>
    <name evidence="2" type="ORF">DEW08_29010</name>
</gene>
<evidence type="ECO:0008006" key="4">
    <source>
        <dbReference type="Google" id="ProtNLM"/>
    </source>
</evidence>
<dbReference type="OrthoDB" id="7306923at2"/>
<organism evidence="2 3">
    <name type="scientific">Azospirillum thermophilum</name>
    <dbReference type="NCBI Taxonomy" id="2202148"/>
    <lineage>
        <taxon>Bacteria</taxon>
        <taxon>Pseudomonadati</taxon>
        <taxon>Pseudomonadota</taxon>
        <taxon>Alphaproteobacteria</taxon>
        <taxon>Rhodospirillales</taxon>
        <taxon>Azospirillaceae</taxon>
        <taxon>Azospirillum</taxon>
    </lineage>
</organism>
<geneLocation type="plasmid" evidence="2 3">
    <name>unnamed3</name>
</geneLocation>
<keyword evidence="3" id="KW-1185">Reference proteome</keyword>
<evidence type="ECO:0000313" key="2">
    <source>
        <dbReference type="EMBL" id="AWK90035.1"/>
    </source>
</evidence>
<keyword evidence="2" id="KW-0614">Plasmid</keyword>